<feature type="domain" description="FAD-binding FR-type" evidence="12">
    <location>
        <begin position="241"/>
        <end position="459"/>
    </location>
</feature>
<keyword evidence="8 10" id="KW-0560">Oxidoreductase</keyword>
<dbReference type="InterPro" id="IPR008254">
    <property type="entry name" value="Flavodoxin/NO_synth"/>
</dbReference>
<dbReference type="SUPFAM" id="SSF63380">
    <property type="entry name" value="Riboflavin synthase domain-like"/>
    <property type="match status" value="1"/>
</dbReference>
<keyword evidence="2 10" id="KW-0028">Amino-acid biosynthesis</keyword>
<keyword evidence="5 10" id="KW-0274">FAD</keyword>
<keyword evidence="3 10" id="KW-0285">Flavoprotein</keyword>
<evidence type="ECO:0000256" key="9">
    <source>
        <dbReference type="ARBA" id="ARBA00023192"/>
    </source>
</evidence>
<dbReference type="InterPro" id="IPR001709">
    <property type="entry name" value="Flavoprot_Pyr_Nucl_cyt_Rdtase"/>
</dbReference>
<keyword evidence="7 10" id="KW-0249">Electron transport</keyword>
<dbReference type="InterPro" id="IPR001433">
    <property type="entry name" value="OxRdtase_FAD/NAD-bd"/>
</dbReference>
<dbReference type="InterPro" id="IPR003097">
    <property type="entry name" value="CysJ-like_FAD-binding"/>
</dbReference>
<dbReference type="InterPro" id="IPR029039">
    <property type="entry name" value="Flavoprotein-like_sf"/>
</dbReference>
<comment type="cofactor">
    <cofactor evidence="10">
        <name>FAD</name>
        <dbReference type="ChEBI" id="CHEBI:57692"/>
    </cofactor>
    <text evidence="10">Binds 1 FAD per subunit.</text>
</comment>
<evidence type="ECO:0000313" key="14">
    <source>
        <dbReference type="Proteomes" id="UP001575181"/>
    </source>
</evidence>
<dbReference type="SUPFAM" id="SSF52343">
    <property type="entry name" value="Ferredoxin reductase-like, C-terminal NADP-linked domain"/>
    <property type="match status" value="1"/>
</dbReference>
<dbReference type="Gene3D" id="2.40.30.10">
    <property type="entry name" value="Translation factors"/>
    <property type="match status" value="1"/>
</dbReference>
<dbReference type="PIRSF" id="PIRSF000207">
    <property type="entry name" value="SiR-FP_CysJ"/>
    <property type="match status" value="1"/>
</dbReference>
<evidence type="ECO:0000256" key="1">
    <source>
        <dbReference type="ARBA" id="ARBA00022448"/>
    </source>
</evidence>
<dbReference type="Gene3D" id="1.20.990.10">
    <property type="entry name" value="NADPH-cytochrome p450 Reductase, Chain A, domain 3"/>
    <property type="match status" value="1"/>
</dbReference>
<evidence type="ECO:0000256" key="6">
    <source>
        <dbReference type="ARBA" id="ARBA00022857"/>
    </source>
</evidence>
<dbReference type="InterPro" id="IPR001094">
    <property type="entry name" value="Flavdoxin-like"/>
</dbReference>
<feature type="domain" description="Flavodoxin-like" evidence="11">
    <location>
        <begin position="68"/>
        <end position="206"/>
    </location>
</feature>
<comment type="cofactor">
    <cofactor evidence="10">
        <name>FMN</name>
        <dbReference type="ChEBI" id="CHEBI:58210"/>
    </cofactor>
    <text evidence="10">Binds 1 FMN per subunit.</text>
</comment>
<dbReference type="Gene3D" id="3.40.50.360">
    <property type="match status" value="1"/>
</dbReference>
<evidence type="ECO:0000256" key="5">
    <source>
        <dbReference type="ARBA" id="ARBA00022827"/>
    </source>
</evidence>
<reference evidence="13 14" key="1">
    <citation type="submission" date="2024-08" db="EMBL/GenBank/DDBJ databases">
        <title>Whole-genome sequencing of halo(alkali)philic microorganisms from hypersaline lakes.</title>
        <authorList>
            <person name="Sorokin D.Y."/>
            <person name="Merkel A.Y."/>
            <person name="Messina E."/>
            <person name="Yakimov M."/>
        </authorList>
    </citation>
    <scope>NUCLEOTIDE SEQUENCE [LARGE SCALE GENOMIC DNA]</scope>
    <source>
        <strain evidence="13 14">Cl-TMA</strain>
    </source>
</reference>
<dbReference type="InterPro" id="IPR039261">
    <property type="entry name" value="FNR_nucleotide-bd"/>
</dbReference>
<dbReference type="GO" id="GO:0004783">
    <property type="term" value="F:sulfite reductase (NADPH) activity"/>
    <property type="evidence" value="ECO:0007669"/>
    <property type="project" value="UniProtKB-EC"/>
</dbReference>
<evidence type="ECO:0000313" key="13">
    <source>
        <dbReference type="EMBL" id="MFA9460929.1"/>
    </source>
</evidence>
<gene>
    <name evidence="13" type="ORF">ACERLL_08835</name>
</gene>
<dbReference type="Pfam" id="PF00175">
    <property type="entry name" value="NAD_binding_1"/>
    <property type="match status" value="1"/>
</dbReference>
<dbReference type="PROSITE" id="PS51384">
    <property type="entry name" value="FAD_FR"/>
    <property type="match status" value="1"/>
</dbReference>
<sequence length="610" mass="66621">MQSTPLSEHSSPLTREQAEQLNRLKEDLAPEQATWISGYLAGLVGAGASATATPAPETGAGVATLPSLTVLVGSQTGNAQGVAQQAAERAREAGFEAEVKDMGSYKNKQLRSEDYLLVICSTHGEGEPPDNALDLHEFLHGRKAPKLEGTRFAVLSLGDRSYDHFCQTGKDFDGKLEELGGVRLAERTDCDVDFEADADAWIDRVLEALGQESGAAGTGAGNVVPLATEKKGTAESRYSRKHPFPATVLENQALTGRGSNKGTRHLELSLEGSDLTYEPGDSLGVFPVNRREAVTELLESLGLEAGEPVPTPKGEEVALEEALRRHYEIRLLAPPVVEAWAELAGSEALGALAAEDNRAALREYLHGRELIDLVRDYPVGGVSAGNFVGALRPLQARLYSIASGPSASPDEAHLTVGLVRYWSHGRDRYGVASNWLADVVEEGDELPVYVHRNPNFRLPEDPDAPIIMIGPGTGVAPFRAFLEEREETGAGGANWLFFGEQHFRTDFLYQLDWQRWRREGVLTRMDVAFSRDQAERVYVQDRLRERARELYQWLEEGAHVYVCGDAVGMAPAVHGAMEAVIREEGGHGPEEAAQYLKDLQKAGRYQRDVY</sequence>
<dbReference type="Proteomes" id="UP001575181">
    <property type="component" value="Unassembled WGS sequence"/>
</dbReference>
<dbReference type="InterPro" id="IPR017927">
    <property type="entry name" value="FAD-bd_FR_type"/>
</dbReference>
<dbReference type="PRINTS" id="PR00369">
    <property type="entry name" value="FLAVODOXIN"/>
</dbReference>
<dbReference type="EC" id="1.8.1.2" evidence="10"/>
<comment type="caution">
    <text evidence="13">The sequence shown here is derived from an EMBL/GenBank/DDBJ whole genome shotgun (WGS) entry which is preliminary data.</text>
</comment>
<evidence type="ECO:0000256" key="7">
    <source>
        <dbReference type="ARBA" id="ARBA00022982"/>
    </source>
</evidence>
<proteinExistence type="predicted"/>
<dbReference type="CDD" id="cd06199">
    <property type="entry name" value="SiR"/>
    <property type="match status" value="1"/>
</dbReference>
<evidence type="ECO:0000256" key="4">
    <source>
        <dbReference type="ARBA" id="ARBA00022643"/>
    </source>
</evidence>
<keyword evidence="1 10" id="KW-0813">Transport</keyword>
<comment type="catalytic activity">
    <reaction evidence="10">
        <text>hydrogen sulfide + 3 NADP(+) + 3 H2O = sulfite + 3 NADPH + 4 H(+)</text>
        <dbReference type="Rhea" id="RHEA:13801"/>
        <dbReference type="ChEBI" id="CHEBI:15377"/>
        <dbReference type="ChEBI" id="CHEBI:15378"/>
        <dbReference type="ChEBI" id="CHEBI:17359"/>
        <dbReference type="ChEBI" id="CHEBI:29919"/>
        <dbReference type="ChEBI" id="CHEBI:57783"/>
        <dbReference type="ChEBI" id="CHEBI:58349"/>
        <dbReference type="EC" id="1.8.1.2"/>
    </reaction>
</comment>
<comment type="pathway">
    <text evidence="10">Sulfur metabolism; hydrogen sulfide biosynthesis; hydrogen sulfide from sulfite (NADPH route): step 1/1.</text>
</comment>
<dbReference type="Gene3D" id="3.40.50.80">
    <property type="entry name" value="Nucleotide-binding domain of ferredoxin-NADP reductase (FNR) module"/>
    <property type="match status" value="1"/>
</dbReference>
<dbReference type="PROSITE" id="PS50902">
    <property type="entry name" value="FLAVODOXIN_LIKE"/>
    <property type="match status" value="1"/>
</dbReference>
<comment type="function">
    <text evidence="10">Component of the sulfite reductase complex that catalyzes the 6-electron reduction of sulfite to sulfide. This is one of several activities required for the biosynthesis of L-cysteine from sulfate. The flavoprotein component catalyzes the electron flow from NADPH -&gt; FAD -&gt; FMN to the hemoprotein component.</text>
</comment>
<keyword evidence="14" id="KW-1185">Reference proteome</keyword>
<comment type="subunit">
    <text evidence="10">Alpha(8)-beta(8). The alpha component is a flavoprotein, the beta component is a hemoprotein.</text>
</comment>
<dbReference type="InterPro" id="IPR010199">
    <property type="entry name" value="CysJ"/>
</dbReference>
<organism evidence="13 14">
    <name type="scientific">Thiohalorhabdus methylotrophus</name>
    <dbReference type="NCBI Taxonomy" id="3242694"/>
    <lineage>
        <taxon>Bacteria</taxon>
        <taxon>Pseudomonadati</taxon>
        <taxon>Pseudomonadota</taxon>
        <taxon>Gammaproteobacteria</taxon>
        <taxon>Thiohalorhabdales</taxon>
        <taxon>Thiohalorhabdaceae</taxon>
        <taxon>Thiohalorhabdus</taxon>
    </lineage>
</organism>
<dbReference type="SUPFAM" id="SSF52218">
    <property type="entry name" value="Flavoproteins"/>
    <property type="match status" value="1"/>
</dbReference>
<dbReference type="Pfam" id="PF00258">
    <property type="entry name" value="Flavodoxin_1"/>
    <property type="match status" value="1"/>
</dbReference>
<evidence type="ECO:0000256" key="3">
    <source>
        <dbReference type="ARBA" id="ARBA00022630"/>
    </source>
</evidence>
<name>A0ABV4TWG7_9GAMM</name>
<accession>A0ABV4TWG7</accession>
<dbReference type="InterPro" id="IPR023173">
    <property type="entry name" value="NADPH_Cyt_P450_Rdtase_alpha"/>
</dbReference>
<evidence type="ECO:0000259" key="12">
    <source>
        <dbReference type="PROSITE" id="PS51384"/>
    </source>
</evidence>
<evidence type="ECO:0000256" key="10">
    <source>
        <dbReference type="PIRNR" id="PIRNR000207"/>
    </source>
</evidence>
<dbReference type="InterPro" id="IPR017938">
    <property type="entry name" value="Riboflavin_synthase-like_b-brl"/>
</dbReference>
<evidence type="ECO:0000256" key="8">
    <source>
        <dbReference type="ARBA" id="ARBA00023002"/>
    </source>
</evidence>
<evidence type="ECO:0000256" key="2">
    <source>
        <dbReference type="ARBA" id="ARBA00022605"/>
    </source>
</evidence>
<evidence type="ECO:0000259" key="11">
    <source>
        <dbReference type="PROSITE" id="PS50902"/>
    </source>
</evidence>
<keyword evidence="4 10" id="KW-0288">FMN</keyword>
<protein>
    <recommendedName>
        <fullName evidence="10">Sulfite reductase [NADPH] flavoprotein alpha-component</fullName>
        <shortName evidence="10">SiR-FP</shortName>
        <ecNumber evidence="10">1.8.1.2</ecNumber>
    </recommendedName>
</protein>
<keyword evidence="6 10" id="KW-0521">NADP</keyword>
<dbReference type="PANTHER" id="PTHR19384">
    <property type="entry name" value="NITRIC OXIDE SYNTHASE-RELATED"/>
    <property type="match status" value="1"/>
</dbReference>
<dbReference type="Pfam" id="PF00667">
    <property type="entry name" value="FAD_binding_1"/>
    <property type="match status" value="1"/>
</dbReference>
<keyword evidence="9 10" id="KW-0198">Cysteine biosynthesis</keyword>
<dbReference type="PANTHER" id="PTHR19384:SF128">
    <property type="entry name" value="NADPH OXIDOREDUCTASE A"/>
    <property type="match status" value="1"/>
</dbReference>
<dbReference type="NCBIfam" id="TIGR01931">
    <property type="entry name" value="cysJ"/>
    <property type="match status" value="1"/>
</dbReference>
<dbReference type="PRINTS" id="PR00371">
    <property type="entry name" value="FPNCR"/>
</dbReference>
<dbReference type="EMBL" id="JBGUAW010000005">
    <property type="protein sequence ID" value="MFA9460929.1"/>
    <property type="molecule type" value="Genomic_DNA"/>
</dbReference>
<dbReference type="RefSeq" id="WP_373655712.1">
    <property type="nucleotide sequence ID" value="NZ_JBGUAW010000005.1"/>
</dbReference>